<organism evidence="1">
    <name type="scientific">Arundo donax</name>
    <name type="common">Giant reed</name>
    <name type="synonym">Donax arundinaceus</name>
    <dbReference type="NCBI Taxonomy" id="35708"/>
    <lineage>
        <taxon>Eukaryota</taxon>
        <taxon>Viridiplantae</taxon>
        <taxon>Streptophyta</taxon>
        <taxon>Embryophyta</taxon>
        <taxon>Tracheophyta</taxon>
        <taxon>Spermatophyta</taxon>
        <taxon>Magnoliopsida</taxon>
        <taxon>Liliopsida</taxon>
        <taxon>Poales</taxon>
        <taxon>Poaceae</taxon>
        <taxon>PACMAD clade</taxon>
        <taxon>Arundinoideae</taxon>
        <taxon>Arundineae</taxon>
        <taxon>Arundo</taxon>
    </lineage>
</organism>
<evidence type="ECO:0000313" key="1">
    <source>
        <dbReference type="EMBL" id="JAD64046.1"/>
    </source>
</evidence>
<reference evidence="1" key="2">
    <citation type="journal article" date="2015" name="Data Brief">
        <title>Shoot transcriptome of the giant reed, Arundo donax.</title>
        <authorList>
            <person name="Barrero R.A."/>
            <person name="Guerrero F.D."/>
            <person name="Moolhuijzen P."/>
            <person name="Goolsby J.A."/>
            <person name="Tidwell J."/>
            <person name="Bellgard S.E."/>
            <person name="Bellgard M.I."/>
        </authorList>
    </citation>
    <scope>NUCLEOTIDE SEQUENCE</scope>
    <source>
        <tissue evidence="1">Shoot tissue taken approximately 20 cm above the soil surface</tissue>
    </source>
</reference>
<protein>
    <submittedName>
        <fullName evidence="1">Uncharacterized protein</fullName>
    </submittedName>
</protein>
<accession>A0A0A9BL05</accession>
<dbReference type="AlphaFoldDB" id="A0A0A9BL05"/>
<name>A0A0A9BL05_ARUDO</name>
<sequence length="29" mass="3215">MTSIKMIVSLLFGWVGSLVLCSNTCKHVF</sequence>
<dbReference type="EMBL" id="GBRH01233849">
    <property type="protein sequence ID" value="JAD64046.1"/>
    <property type="molecule type" value="Transcribed_RNA"/>
</dbReference>
<proteinExistence type="predicted"/>
<reference evidence="1" key="1">
    <citation type="submission" date="2014-09" db="EMBL/GenBank/DDBJ databases">
        <authorList>
            <person name="Magalhaes I.L.F."/>
            <person name="Oliveira U."/>
            <person name="Santos F.R."/>
            <person name="Vidigal T.H.D.A."/>
            <person name="Brescovit A.D."/>
            <person name="Santos A.J."/>
        </authorList>
    </citation>
    <scope>NUCLEOTIDE SEQUENCE</scope>
    <source>
        <tissue evidence="1">Shoot tissue taken approximately 20 cm above the soil surface</tissue>
    </source>
</reference>